<reference evidence="3 4" key="1">
    <citation type="submission" date="2024-11" db="EMBL/GenBank/DDBJ databases">
        <title>A near-complete genome assembly of Cinchona calisaya.</title>
        <authorList>
            <person name="Lian D.C."/>
            <person name="Zhao X.W."/>
            <person name="Wei L."/>
        </authorList>
    </citation>
    <scope>NUCLEOTIDE SEQUENCE [LARGE SCALE GENOMIC DNA]</scope>
    <source>
        <tissue evidence="3">Nenye</tissue>
    </source>
</reference>
<dbReference type="PANTHER" id="PTHR47926">
    <property type="entry name" value="PENTATRICOPEPTIDE REPEAT-CONTAINING PROTEIN"/>
    <property type="match status" value="1"/>
</dbReference>
<sequence length="508" mass="57013">MFREVVLLFNDMMRENVRPNSYTFPMVIKSCVRLIALKEGELAHSLVLKFGFKSNSYVGSTLIDLYSSVGQVSCAYRVFSEMVLRNVVTWTSMINCYISHGDLVSARRLFELAPERDVVLWNTLLVGYIEHGYMMDARKLFDVMPDKDLISWNTMLNGYGNNMDMEGCEELFEELPQRNIFSWNGLIGGYAHNGRFIEVLDAFKKMLNKSNVQPNDATLVNVLSACARLGALDLGKWVHLYAEGNGYKDNIFVCNGLIDLYAKCGMIESAINVFSNMDRKDLISWNTIINGLAAHGHGADALKLFDEMKLAGEKPDAVTYIGILCACSHMGLVDDGFVYFQSMVDEHLIVPQIEHYGCIVDLLGRAGLLEQAVDFVDKMPLKADAVIWTTLLGACRVHKNVEFAELALQKLIQIDPKNPSNYVMLGNIYRGAKKWEDVARLKVAERDTGSKKLPGCSSIEVEDGVVEFYSFDERHSRSKEIYASLRGLMKVLQSCGYVPDLVELGQGI</sequence>
<evidence type="ECO:0000256" key="2">
    <source>
        <dbReference type="PROSITE-ProRule" id="PRU00708"/>
    </source>
</evidence>
<accession>A0ABD2YTW0</accession>
<keyword evidence="4" id="KW-1185">Reference proteome</keyword>
<dbReference type="Gene3D" id="1.25.40.10">
    <property type="entry name" value="Tetratricopeptide repeat domain"/>
    <property type="match status" value="3"/>
</dbReference>
<dbReference type="Pfam" id="PF01535">
    <property type="entry name" value="PPR"/>
    <property type="match status" value="4"/>
</dbReference>
<evidence type="ECO:0000256" key="1">
    <source>
        <dbReference type="ARBA" id="ARBA00022737"/>
    </source>
</evidence>
<dbReference type="PROSITE" id="PS51375">
    <property type="entry name" value="PPR"/>
    <property type="match status" value="4"/>
</dbReference>
<gene>
    <name evidence="3" type="ORF">ACH5RR_030178</name>
</gene>
<dbReference type="InterPro" id="IPR002885">
    <property type="entry name" value="PPR_rpt"/>
</dbReference>
<feature type="repeat" description="PPR" evidence="2">
    <location>
        <begin position="86"/>
        <end position="120"/>
    </location>
</feature>
<comment type="caution">
    <text evidence="3">The sequence shown here is derived from an EMBL/GenBank/DDBJ whole genome shotgun (WGS) entry which is preliminary data.</text>
</comment>
<dbReference type="Pfam" id="PF13041">
    <property type="entry name" value="PPR_2"/>
    <property type="match status" value="2"/>
</dbReference>
<dbReference type="SUPFAM" id="SSF48452">
    <property type="entry name" value="TPR-like"/>
    <property type="match status" value="1"/>
</dbReference>
<proteinExistence type="predicted"/>
<dbReference type="PANTHER" id="PTHR47926:SF371">
    <property type="entry name" value="TETRATRICOPEPTIDE REPEAT-LIKE SUPERFAMILY PROTEIN"/>
    <property type="match status" value="1"/>
</dbReference>
<dbReference type="AlphaFoldDB" id="A0ABD2YTW0"/>
<dbReference type="EMBL" id="JBJUIK010000012">
    <property type="protein sequence ID" value="KAL3510777.1"/>
    <property type="molecule type" value="Genomic_DNA"/>
</dbReference>
<evidence type="ECO:0000313" key="3">
    <source>
        <dbReference type="EMBL" id="KAL3510777.1"/>
    </source>
</evidence>
<dbReference type="InterPro" id="IPR011990">
    <property type="entry name" value="TPR-like_helical_dom_sf"/>
</dbReference>
<evidence type="ECO:0008006" key="5">
    <source>
        <dbReference type="Google" id="ProtNLM"/>
    </source>
</evidence>
<dbReference type="NCBIfam" id="TIGR00756">
    <property type="entry name" value="PPR"/>
    <property type="match status" value="5"/>
</dbReference>
<evidence type="ECO:0000313" key="4">
    <source>
        <dbReference type="Proteomes" id="UP001630127"/>
    </source>
</evidence>
<name>A0ABD2YTW0_9GENT</name>
<feature type="repeat" description="PPR" evidence="2">
    <location>
        <begin position="250"/>
        <end position="280"/>
    </location>
</feature>
<dbReference type="Pfam" id="PF20431">
    <property type="entry name" value="E_motif"/>
    <property type="match status" value="1"/>
</dbReference>
<feature type="repeat" description="PPR" evidence="2">
    <location>
        <begin position="148"/>
        <end position="182"/>
    </location>
</feature>
<dbReference type="FunFam" id="1.25.40.10:FF:000184">
    <property type="entry name" value="Pentatricopeptide repeat-containing protein, chloroplastic"/>
    <property type="match status" value="1"/>
</dbReference>
<dbReference type="InterPro" id="IPR046960">
    <property type="entry name" value="PPR_At4g14850-like_plant"/>
</dbReference>
<feature type="repeat" description="PPR" evidence="2">
    <location>
        <begin position="281"/>
        <end position="315"/>
    </location>
</feature>
<dbReference type="InterPro" id="IPR046848">
    <property type="entry name" value="E_motif"/>
</dbReference>
<organism evidence="3 4">
    <name type="scientific">Cinchona calisaya</name>
    <dbReference type="NCBI Taxonomy" id="153742"/>
    <lineage>
        <taxon>Eukaryota</taxon>
        <taxon>Viridiplantae</taxon>
        <taxon>Streptophyta</taxon>
        <taxon>Embryophyta</taxon>
        <taxon>Tracheophyta</taxon>
        <taxon>Spermatophyta</taxon>
        <taxon>Magnoliopsida</taxon>
        <taxon>eudicotyledons</taxon>
        <taxon>Gunneridae</taxon>
        <taxon>Pentapetalae</taxon>
        <taxon>asterids</taxon>
        <taxon>lamiids</taxon>
        <taxon>Gentianales</taxon>
        <taxon>Rubiaceae</taxon>
        <taxon>Cinchonoideae</taxon>
        <taxon>Cinchoneae</taxon>
        <taxon>Cinchona</taxon>
    </lineage>
</organism>
<dbReference type="Proteomes" id="UP001630127">
    <property type="component" value="Unassembled WGS sequence"/>
</dbReference>
<keyword evidence="1" id="KW-0677">Repeat</keyword>
<protein>
    <recommendedName>
        <fullName evidence="5">Chlororespiratory reduction 4</fullName>
    </recommendedName>
</protein>